<keyword evidence="4" id="KW-1185">Reference proteome</keyword>
<reference evidence="3" key="1">
    <citation type="submission" date="2022-12" db="EMBL/GenBank/DDBJ databases">
        <authorList>
            <person name="Krivoruchko A.V."/>
            <person name="Elkin A."/>
        </authorList>
    </citation>
    <scope>NUCLEOTIDE SEQUENCE</scope>
    <source>
        <strain evidence="3">IEGM 1391</strain>
    </source>
</reference>
<accession>A0ABT4M8M1</accession>
<keyword evidence="2" id="KW-0732">Signal</keyword>
<evidence type="ECO:0000256" key="2">
    <source>
        <dbReference type="SAM" id="SignalP"/>
    </source>
</evidence>
<keyword evidence="1" id="KW-1133">Transmembrane helix</keyword>
<protein>
    <recommendedName>
        <fullName evidence="5">Tissue inhibitor of metalloproteinase</fullName>
    </recommendedName>
</protein>
<feature type="signal peptide" evidence="2">
    <location>
        <begin position="1"/>
        <end position="28"/>
    </location>
</feature>
<evidence type="ECO:0000313" key="4">
    <source>
        <dbReference type="Proteomes" id="UP001081071"/>
    </source>
</evidence>
<sequence length="202" mass="20329">MFGRLITALLVIAGSAVFLLGTPGTASACDCAVPMSMQKTSAVFESVAGTGAVFLGTPTSKTTGSDADGYGVDIVEFDVAGVLDGQVQPITTVSTATQTTACGAGFTVGTEYLVVALAEKTNGATWSAASCGGTSLASDRVSVESAVSVFGQPRPIIEPPPLEVVAAEQSPDHTNYVPWVVGLIAAAAASALGVWSVRRRAS</sequence>
<dbReference type="RefSeq" id="WP_269601898.1">
    <property type="nucleotide sequence ID" value="NZ_JAPWIJ010000001.1"/>
</dbReference>
<gene>
    <name evidence="3" type="ORF">O4220_02120</name>
</gene>
<evidence type="ECO:0008006" key="5">
    <source>
        <dbReference type="Google" id="ProtNLM"/>
    </source>
</evidence>
<keyword evidence="1" id="KW-0472">Membrane</keyword>
<name>A0ABT4M8M1_9NOCA</name>
<comment type="caution">
    <text evidence="3">The sequence shown here is derived from an EMBL/GenBank/DDBJ whole genome shotgun (WGS) entry which is preliminary data.</text>
</comment>
<organism evidence="3 4">
    <name type="scientific">Rhodococcus ruber</name>
    <dbReference type="NCBI Taxonomy" id="1830"/>
    <lineage>
        <taxon>Bacteria</taxon>
        <taxon>Bacillati</taxon>
        <taxon>Actinomycetota</taxon>
        <taxon>Actinomycetes</taxon>
        <taxon>Mycobacteriales</taxon>
        <taxon>Nocardiaceae</taxon>
        <taxon>Rhodococcus</taxon>
    </lineage>
</organism>
<evidence type="ECO:0000313" key="3">
    <source>
        <dbReference type="EMBL" id="MCZ4517292.1"/>
    </source>
</evidence>
<feature type="transmembrane region" description="Helical" evidence="1">
    <location>
        <begin position="176"/>
        <end position="197"/>
    </location>
</feature>
<evidence type="ECO:0000256" key="1">
    <source>
        <dbReference type="SAM" id="Phobius"/>
    </source>
</evidence>
<proteinExistence type="predicted"/>
<dbReference type="PROSITE" id="PS51257">
    <property type="entry name" value="PROKAR_LIPOPROTEIN"/>
    <property type="match status" value="1"/>
</dbReference>
<feature type="chain" id="PRO_5045330378" description="Tissue inhibitor of metalloproteinase" evidence="2">
    <location>
        <begin position="29"/>
        <end position="202"/>
    </location>
</feature>
<keyword evidence="1" id="KW-0812">Transmembrane</keyword>
<dbReference type="EMBL" id="JAPWIJ010000001">
    <property type="protein sequence ID" value="MCZ4517292.1"/>
    <property type="molecule type" value="Genomic_DNA"/>
</dbReference>
<dbReference type="Proteomes" id="UP001081071">
    <property type="component" value="Unassembled WGS sequence"/>
</dbReference>